<proteinExistence type="predicted"/>
<dbReference type="EMBL" id="MNCJ02000320">
    <property type="protein sequence ID" value="KAF5805226.1"/>
    <property type="molecule type" value="Genomic_DNA"/>
</dbReference>
<sequence>MASPSIQSSPPLSLVEDDVENVDVGSAMPVLKWTVGPFRQLMLNVRTLDEYGARYLVVGETSTDAPAGFITLFADFFETGYFWLPLTEFMAELLEYYRIHISQLSPLGMVRARHFEYCFRSQDLEPAGEKFCRFYQMQAQLGFYSFLLWSVFVNIPK</sequence>
<dbReference type="Pfam" id="PF04195">
    <property type="entry name" value="Transposase_28"/>
    <property type="match status" value="1"/>
</dbReference>
<evidence type="ECO:0000313" key="2">
    <source>
        <dbReference type="EMBL" id="KAF5805226.1"/>
    </source>
</evidence>
<dbReference type="Proteomes" id="UP000215914">
    <property type="component" value="Unassembled WGS sequence"/>
</dbReference>
<dbReference type="InterPro" id="IPR007321">
    <property type="entry name" value="Transposase_28"/>
</dbReference>
<dbReference type="AlphaFoldDB" id="A0A9K3IY55"/>
<gene>
    <name evidence="2" type="ORF">HanXRQr2_Chr05g0206711</name>
</gene>
<dbReference type="PANTHER" id="PTHR31099:SF49">
    <property type="entry name" value="MYOSIN HEAVY CHAIN-LIKE PROTEIN"/>
    <property type="match status" value="1"/>
</dbReference>
<reference evidence="2" key="2">
    <citation type="submission" date="2020-06" db="EMBL/GenBank/DDBJ databases">
        <title>Helianthus annuus Genome sequencing and assembly Release 2.</title>
        <authorList>
            <person name="Gouzy J."/>
            <person name="Langlade N."/>
            <person name="Munos S."/>
        </authorList>
    </citation>
    <scope>NUCLEOTIDE SEQUENCE</scope>
    <source>
        <tissue evidence="2">Leaves</tissue>
    </source>
</reference>
<name>A0A9K3IY55_HELAN</name>
<evidence type="ECO:0000313" key="3">
    <source>
        <dbReference type="Proteomes" id="UP000215914"/>
    </source>
</evidence>
<accession>A0A9K3IY55</accession>
<dbReference type="PANTHER" id="PTHR31099">
    <property type="entry name" value="OS06G0165300 PROTEIN"/>
    <property type="match status" value="1"/>
</dbReference>
<evidence type="ECO:0000259" key="1">
    <source>
        <dbReference type="Pfam" id="PF04195"/>
    </source>
</evidence>
<comment type="caution">
    <text evidence="2">The sequence shown here is derived from an EMBL/GenBank/DDBJ whole genome shotgun (WGS) entry which is preliminary data.</text>
</comment>
<dbReference type="Gramene" id="mRNA:HanXRQr2_Chr05g0206711">
    <property type="protein sequence ID" value="CDS:HanXRQr2_Chr05g0206711.1"/>
    <property type="gene ID" value="HanXRQr2_Chr05g0206711"/>
</dbReference>
<reference evidence="2" key="1">
    <citation type="journal article" date="2017" name="Nature">
        <title>The sunflower genome provides insights into oil metabolism, flowering and Asterid evolution.</title>
        <authorList>
            <person name="Badouin H."/>
            <person name="Gouzy J."/>
            <person name="Grassa C.J."/>
            <person name="Murat F."/>
            <person name="Staton S.E."/>
            <person name="Cottret L."/>
            <person name="Lelandais-Briere C."/>
            <person name="Owens G.L."/>
            <person name="Carrere S."/>
            <person name="Mayjonade B."/>
            <person name="Legrand L."/>
            <person name="Gill N."/>
            <person name="Kane N.C."/>
            <person name="Bowers J.E."/>
            <person name="Hubner S."/>
            <person name="Bellec A."/>
            <person name="Berard A."/>
            <person name="Berges H."/>
            <person name="Blanchet N."/>
            <person name="Boniface M.C."/>
            <person name="Brunel D."/>
            <person name="Catrice O."/>
            <person name="Chaidir N."/>
            <person name="Claudel C."/>
            <person name="Donnadieu C."/>
            <person name="Faraut T."/>
            <person name="Fievet G."/>
            <person name="Helmstetter N."/>
            <person name="King M."/>
            <person name="Knapp S.J."/>
            <person name="Lai Z."/>
            <person name="Le Paslier M.C."/>
            <person name="Lippi Y."/>
            <person name="Lorenzon L."/>
            <person name="Mandel J.R."/>
            <person name="Marage G."/>
            <person name="Marchand G."/>
            <person name="Marquand E."/>
            <person name="Bret-Mestries E."/>
            <person name="Morien E."/>
            <person name="Nambeesan S."/>
            <person name="Nguyen T."/>
            <person name="Pegot-Espagnet P."/>
            <person name="Pouilly N."/>
            <person name="Raftis F."/>
            <person name="Sallet E."/>
            <person name="Schiex T."/>
            <person name="Thomas J."/>
            <person name="Vandecasteele C."/>
            <person name="Vares D."/>
            <person name="Vear F."/>
            <person name="Vautrin S."/>
            <person name="Crespi M."/>
            <person name="Mangin B."/>
            <person name="Burke J.M."/>
            <person name="Salse J."/>
            <person name="Munos S."/>
            <person name="Vincourt P."/>
            <person name="Rieseberg L.H."/>
            <person name="Langlade N.B."/>
        </authorList>
    </citation>
    <scope>NUCLEOTIDE SEQUENCE</scope>
    <source>
        <tissue evidence="2">Leaves</tissue>
    </source>
</reference>
<keyword evidence="3" id="KW-1185">Reference proteome</keyword>
<organism evidence="2 3">
    <name type="scientific">Helianthus annuus</name>
    <name type="common">Common sunflower</name>
    <dbReference type="NCBI Taxonomy" id="4232"/>
    <lineage>
        <taxon>Eukaryota</taxon>
        <taxon>Viridiplantae</taxon>
        <taxon>Streptophyta</taxon>
        <taxon>Embryophyta</taxon>
        <taxon>Tracheophyta</taxon>
        <taxon>Spermatophyta</taxon>
        <taxon>Magnoliopsida</taxon>
        <taxon>eudicotyledons</taxon>
        <taxon>Gunneridae</taxon>
        <taxon>Pentapetalae</taxon>
        <taxon>asterids</taxon>
        <taxon>campanulids</taxon>
        <taxon>Asterales</taxon>
        <taxon>Asteraceae</taxon>
        <taxon>Asteroideae</taxon>
        <taxon>Heliantheae alliance</taxon>
        <taxon>Heliantheae</taxon>
        <taxon>Helianthus</taxon>
    </lineage>
</organism>
<protein>
    <recommendedName>
        <fullName evidence="1">Transposase (putative) gypsy type domain-containing protein</fullName>
    </recommendedName>
</protein>
<feature type="domain" description="Transposase (putative) gypsy type" evidence="1">
    <location>
        <begin position="73"/>
        <end position="137"/>
    </location>
</feature>